<accession>A0A7H0GNY4</accession>
<reference evidence="2 3" key="1">
    <citation type="submission" date="2020-08" db="EMBL/GenBank/DDBJ databases">
        <title>Genome sequence of Diaphorobacter aerolatus KACC 16536T.</title>
        <authorList>
            <person name="Hyun D.-W."/>
            <person name="Bae J.-W."/>
        </authorList>
    </citation>
    <scope>NUCLEOTIDE SEQUENCE [LARGE SCALE GENOMIC DNA]</scope>
    <source>
        <strain evidence="2 3">KACC 16536</strain>
    </source>
</reference>
<dbReference type="Pfam" id="PF18722">
    <property type="entry name" value="MazG_C"/>
    <property type="match status" value="1"/>
</dbReference>
<dbReference type="AlphaFoldDB" id="A0A7H0GNY4"/>
<name>A0A7H0GNY4_9BURK</name>
<feature type="domain" description="MazG C-terminal" evidence="1">
    <location>
        <begin position="77"/>
        <end position="259"/>
    </location>
</feature>
<dbReference type="InterPro" id="IPR041407">
    <property type="entry name" value="MazG_C"/>
</dbReference>
<dbReference type="KEGG" id="daer:H9K75_09195"/>
<proteinExistence type="predicted"/>
<keyword evidence="3" id="KW-1185">Reference proteome</keyword>
<gene>
    <name evidence="2" type="ORF">H9K75_09195</name>
</gene>
<evidence type="ECO:0000313" key="2">
    <source>
        <dbReference type="EMBL" id="QNP50000.1"/>
    </source>
</evidence>
<sequence length="264" mass="29725">MLAKDSGEIVVRDLRDILANRGGDRGQTFGRLLGGLALVSARHGLRVELIAQENLKKIADRWPGDNPRHVSLQMYGESHEQLPSKMEVLFTQRKVGSRIVVVQQMNGVNIGDPLTDNSHRPDGYRFHDVFHLAYAVHLGWSPVIRALLKVKRKSDPRIDENEDGARAIIIEEGIATWIFNHSARQSPKHYAAVVEGRLDYALLKTVRGMVSGFEVADLPLWQWERAILEGFRVFRLLLENKGGTVEADLRKRTLTYKPLAAIAP</sequence>
<dbReference type="EMBL" id="CP060783">
    <property type="protein sequence ID" value="QNP50000.1"/>
    <property type="molecule type" value="Genomic_DNA"/>
</dbReference>
<evidence type="ECO:0000313" key="3">
    <source>
        <dbReference type="Proteomes" id="UP000516028"/>
    </source>
</evidence>
<protein>
    <recommendedName>
        <fullName evidence="1">MazG C-terminal domain-containing protein</fullName>
    </recommendedName>
</protein>
<organism evidence="2 3">
    <name type="scientific">Diaphorobacter aerolatus</name>
    <dbReference type="NCBI Taxonomy" id="1288495"/>
    <lineage>
        <taxon>Bacteria</taxon>
        <taxon>Pseudomonadati</taxon>
        <taxon>Pseudomonadota</taxon>
        <taxon>Betaproteobacteria</taxon>
        <taxon>Burkholderiales</taxon>
        <taxon>Comamonadaceae</taxon>
        <taxon>Diaphorobacter</taxon>
    </lineage>
</organism>
<dbReference type="Proteomes" id="UP000516028">
    <property type="component" value="Chromosome"/>
</dbReference>
<evidence type="ECO:0000259" key="1">
    <source>
        <dbReference type="Pfam" id="PF18722"/>
    </source>
</evidence>